<sequence>MKIENNSALYSIQDVQNVSRTTELNKAHTVAPAKQQVDINMHEQNIIAEGSTSLKAMDDVDLARVADIKSQIADGSIKFDMGELAQVLANLR</sequence>
<dbReference type="SUPFAM" id="SSF101498">
    <property type="entry name" value="Anti-sigma factor FlgM"/>
    <property type="match status" value="1"/>
</dbReference>
<evidence type="ECO:0000256" key="8">
    <source>
        <dbReference type="ARBA" id="ARBA00030117"/>
    </source>
</evidence>
<name>A0A2J8I7E4_VIBDI</name>
<keyword evidence="10" id="KW-0966">Cell projection</keyword>
<evidence type="ECO:0000256" key="5">
    <source>
        <dbReference type="ARBA" id="ARBA00023015"/>
    </source>
</evidence>
<dbReference type="GO" id="GO:0045892">
    <property type="term" value="P:negative regulation of DNA-templated transcription"/>
    <property type="evidence" value="ECO:0007669"/>
    <property type="project" value="InterPro"/>
</dbReference>
<dbReference type="InterPro" id="IPR035890">
    <property type="entry name" value="Anti-sigma-28_factor_FlgM_sf"/>
</dbReference>
<keyword evidence="4" id="KW-1005">Bacterial flagellum biogenesis</keyword>
<keyword evidence="10" id="KW-0282">Flagellum</keyword>
<reference evidence="10 11" key="1">
    <citation type="submission" date="2018-01" db="EMBL/GenBank/DDBJ databases">
        <title>Draft genome sequences of six Vibrio diazotrophicus strains isolated from deep-sea sediments of the Baltic Sea.</title>
        <authorList>
            <person name="Castillo D."/>
            <person name="Vandieken V."/>
            <person name="Chiang O."/>
            <person name="Middelboe M."/>
        </authorList>
    </citation>
    <scope>NUCLEOTIDE SEQUENCE [LARGE SCALE GENOMIC DNA]</scope>
    <source>
        <strain evidence="10 11">60.27F</strain>
    </source>
</reference>
<comment type="function">
    <text evidence="7">Responsible for the coupling of flagellin expression to flagellar assembly by preventing expression of the flagellin genes when a component of the middle class of proteins is defective. It negatively regulates flagellar genes by inhibiting the activity of FliA by directly binding to FliA.</text>
</comment>
<accession>A0A2J8I7E4</accession>
<evidence type="ECO:0000313" key="11">
    <source>
        <dbReference type="Proteomes" id="UP000236449"/>
    </source>
</evidence>
<dbReference type="EMBL" id="POSK01000002">
    <property type="protein sequence ID" value="PNI06404.1"/>
    <property type="molecule type" value="Genomic_DNA"/>
</dbReference>
<dbReference type="OrthoDB" id="5906507at2"/>
<keyword evidence="5" id="KW-0805">Transcription regulation</keyword>
<evidence type="ECO:0000256" key="1">
    <source>
        <dbReference type="ARBA" id="ARBA00005322"/>
    </source>
</evidence>
<dbReference type="NCBIfam" id="TIGR03824">
    <property type="entry name" value="FlgM_jcvi"/>
    <property type="match status" value="1"/>
</dbReference>
<feature type="domain" description="Anti-sigma-28 factor FlgM C-terminal" evidence="9">
    <location>
        <begin position="49"/>
        <end position="88"/>
    </location>
</feature>
<dbReference type="InterPro" id="IPR031316">
    <property type="entry name" value="FlgM_C"/>
</dbReference>
<keyword evidence="3" id="KW-0678">Repressor</keyword>
<evidence type="ECO:0000256" key="4">
    <source>
        <dbReference type="ARBA" id="ARBA00022795"/>
    </source>
</evidence>
<dbReference type="RefSeq" id="WP_102965596.1">
    <property type="nucleotide sequence ID" value="NZ_POSK01000002.1"/>
</dbReference>
<proteinExistence type="inferred from homology"/>
<comment type="similarity">
    <text evidence="1">Belongs to the FlgM family.</text>
</comment>
<dbReference type="InterPro" id="IPR007412">
    <property type="entry name" value="FlgM"/>
</dbReference>
<evidence type="ECO:0000259" key="9">
    <source>
        <dbReference type="Pfam" id="PF04316"/>
    </source>
</evidence>
<evidence type="ECO:0000256" key="3">
    <source>
        <dbReference type="ARBA" id="ARBA00022491"/>
    </source>
</evidence>
<gene>
    <name evidence="10" type="primary">flgM</name>
    <name evidence="10" type="ORF">C1N32_05270</name>
</gene>
<keyword evidence="6" id="KW-0804">Transcription</keyword>
<organism evidence="10 11">
    <name type="scientific">Vibrio diazotrophicus</name>
    <dbReference type="NCBI Taxonomy" id="685"/>
    <lineage>
        <taxon>Bacteria</taxon>
        <taxon>Pseudomonadati</taxon>
        <taxon>Pseudomonadota</taxon>
        <taxon>Gammaproteobacteria</taxon>
        <taxon>Vibrionales</taxon>
        <taxon>Vibrionaceae</taxon>
        <taxon>Vibrio</taxon>
    </lineage>
</organism>
<dbReference type="AlphaFoldDB" id="A0A2J8I7E4"/>
<protein>
    <recommendedName>
        <fullName evidence="2">Negative regulator of flagellin synthesis</fullName>
    </recommendedName>
    <alternativeName>
        <fullName evidence="8">Anti-sigma-28 factor</fullName>
    </alternativeName>
</protein>
<evidence type="ECO:0000256" key="6">
    <source>
        <dbReference type="ARBA" id="ARBA00023163"/>
    </source>
</evidence>
<keyword evidence="10" id="KW-0969">Cilium</keyword>
<dbReference type="Pfam" id="PF04316">
    <property type="entry name" value="FlgM"/>
    <property type="match status" value="1"/>
</dbReference>
<dbReference type="Proteomes" id="UP000236449">
    <property type="component" value="Unassembled WGS sequence"/>
</dbReference>
<evidence type="ECO:0000256" key="2">
    <source>
        <dbReference type="ARBA" id="ARBA00017823"/>
    </source>
</evidence>
<evidence type="ECO:0000256" key="7">
    <source>
        <dbReference type="ARBA" id="ARBA00024739"/>
    </source>
</evidence>
<evidence type="ECO:0000313" key="10">
    <source>
        <dbReference type="EMBL" id="PNI06404.1"/>
    </source>
</evidence>
<comment type="caution">
    <text evidence="10">The sequence shown here is derived from an EMBL/GenBank/DDBJ whole genome shotgun (WGS) entry which is preliminary data.</text>
</comment>
<dbReference type="GO" id="GO:0044781">
    <property type="term" value="P:bacterial-type flagellum organization"/>
    <property type="evidence" value="ECO:0007669"/>
    <property type="project" value="UniProtKB-KW"/>
</dbReference>